<dbReference type="EMBL" id="QUNG01000001">
    <property type="protein sequence ID" value="REG86823.1"/>
    <property type="molecule type" value="Genomic_DNA"/>
</dbReference>
<feature type="domain" description="DUF1468" evidence="2">
    <location>
        <begin position="7"/>
        <end position="145"/>
    </location>
</feature>
<dbReference type="Proteomes" id="UP000256542">
    <property type="component" value="Unassembled WGS sequence"/>
</dbReference>
<dbReference type="RefSeq" id="WP_115896065.1">
    <property type="nucleotide sequence ID" value="NZ_QUNG01000001.1"/>
</dbReference>
<evidence type="ECO:0000256" key="1">
    <source>
        <dbReference type="SAM" id="Phobius"/>
    </source>
</evidence>
<keyword evidence="1" id="KW-1133">Transmembrane helix</keyword>
<proteinExistence type="predicted"/>
<dbReference type="Pfam" id="PF07331">
    <property type="entry name" value="TctB"/>
    <property type="match status" value="1"/>
</dbReference>
<dbReference type="AlphaFoldDB" id="A0A3E0DTF5"/>
<keyword evidence="1" id="KW-0812">Transmembrane</keyword>
<keyword evidence="4" id="KW-1185">Reference proteome</keyword>
<feature type="transmembrane region" description="Helical" evidence="1">
    <location>
        <begin position="119"/>
        <end position="144"/>
    </location>
</feature>
<reference evidence="3 4" key="1">
    <citation type="submission" date="2018-08" db="EMBL/GenBank/DDBJ databases">
        <title>Genomic Encyclopedia of Type Strains, Phase III (KMG-III): the genomes of soil and plant-associated and newly described type strains.</title>
        <authorList>
            <person name="Whitman W."/>
        </authorList>
    </citation>
    <scope>NUCLEOTIDE SEQUENCE [LARGE SCALE GENOMIC DNA]</scope>
    <source>
        <strain evidence="3 4">CECT 7375</strain>
    </source>
</reference>
<organism evidence="3 4">
    <name type="scientific">Marinomonas pollencensis</name>
    <dbReference type="NCBI Taxonomy" id="491954"/>
    <lineage>
        <taxon>Bacteria</taxon>
        <taxon>Pseudomonadati</taxon>
        <taxon>Pseudomonadota</taxon>
        <taxon>Gammaproteobacteria</taxon>
        <taxon>Oceanospirillales</taxon>
        <taxon>Oceanospirillaceae</taxon>
        <taxon>Marinomonas</taxon>
    </lineage>
</organism>
<keyword evidence="1" id="KW-0472">Membrane</keyword>
<feature type="transmembrane region" description="Helical" evidence="1">
    <location>
        <begin position="81"/>
        <end position="113"/>
    </location>
</feature>
<accession>A0A3E0DTF5</accession>
<dbReference type="OrthoDB" id="5904328at2"/>
<name>A0A3E0DTF5_9GAMM</name>
<evidence type="ECO:0000313" key="4">
    <source>
        <dbReference type="Proteomes" id="UP000256542"/>
    </source>
</evidence>
<evidence type="ECO:0000259" key="2">
    <source>
        <dbReference type="Pfam" id="PF07331"/>
    </source>
</evidence>
<evidence type="ECO:0000313" key="3">
    <source>
        <dbReference type="EMBL" id="REG86823.1"/>
    </source>
</evidence>
<dbReference type="InterPro" id="IPR009936">
    <property type="entry name" value="DUF1468"/>
</dbReference>
<comment type="caution">
    <text evidence="3">The sequence shown here is derived from an EMBL/GenBank/DDBJ whole genome shotgun (WGS) entry which is preliminary data.</text>
</comment>
<protein>
    <submittedName>
        <fullName evidence="3">Tripartite tricarboxylate transporter TctB family protein</fullName>
    </submittedName>
</protein>
<gene>
    <name evidence="3" type="ORF">DFP81_101392</name>
</gene>
<feature type="transmembrane region" description="Helical" evidence="1">
    <location>
        <begin position="38"/>
        <end position="60"/>
    </location>
</feature>
<sequence>MFNRNIVFPILIIIISAVILAFIPQFTVPIYYQQDASVGAKFFPTVLVIAQIIICIALLIQHQKNKQKIKKTSAIFSKTSLFGLCFLVLYAVLIGLLGYLIASLISFTLYLVYLKTKTLSYYLFAYSFVVAIYYLFSHVFIISLPEGIIF</sequence>
<feature type="transmembrane region" description="Helical" evidence="1">
    <location>
        <begin position="7"/>
        <end position="32"/>
    </location>
</feature>